<reference evidence="1 2" key="1">
    <citation type="submission" date="2018-12" db="EMBL/GenBank/DDBJ databases">
        <authorList>
            <person name="Kartti S."/>
            <person name="Manni A."/>
            <person name="Chemao El Fihri M.W."/>
            <person name="Laamarti M."/>
            <person name="Temsamani L."/>
            <person name="El Jamali J.E."/>
            <person name="Ouadghiri M."/>
            <person name="Ibrahimi A."/>
            <person name="Filati-Maltouf A."/>
        </authorList>
    </citation>
    <scope>NUCLEOTIDE SEQUENCE [LARGE SCALE GENOMIC DNA]</scope>
    <source>
        <strain evidence="1 2">MDMC339</strain>
    </source>
</reference>
<evidence type="ECO:0000313" key="2">
    <source>
        <dbReference type="Proteomes" id="UP000271705"/>
    </source>
</evidence>
<comment type="caution">
    <text evidence="1">The sequence shown here is derived from an EMBL/GenBank/DDBJ whole genome shotgun (WGS) entry which is preliminary data.</text>
</comment>
<accession>A0A431UN84</accession>
<dbReference type="AlphaFoldDB" id="A0A431UN84"/>
<sequence>MPNIKKPYTIEEAAIAIDRSNGQKLDHGPDDPRTRNAYNNTGKKLGHEYMHRGAVGIYNTTGDHPTGMRVLTPLENNVLNKSRAANRSCSYRLAHFLLNSSQVQVELGNADAGIGPAQKWLKTVAVTDSSIYGYEAGSDVPKRVCEAAINFRKIGDELFIASLYPTKFLAEEELQISSLFEGP</sequence>
<dbReference type="Proteomes" id="UP000271705">
    <property type="component" value="Unassembled WGS sequence"/>
</dbReference>
<dbReference type="RefSeq" id="WP_126928167.1">
    <property type="nucleotide sequence ID" value="NZ_RXLZ01000009.1"/>
</dbReference>
<gene>
    <name evidence="1" type="ORF">EKL94_04550</name>
</gene>
<dbReference type="EMBL" id="RXLZ01000009">
    <property type="protein sequence ID" value="RTQ90991.1"/>
    <property type="molecule type" value="Genomic_DNA"/>
</dbReference>
<proteinExistence type="predicted"/>
<name>A0A431UN84_STEMA</name>
<evidence type="ECO:0000313" key="1">
    <source>
        <dbReference type="EMBL" id="RTQ90991.1"/>
    </source>
</evidence>
<organism evidence="1 2">
    <name type="scientific">Stenotrophomonas maltophilia</name>
    <name type="common">Pseudomonas maltophilia</name>
    <name type="synonym">Xanthomonas maltophilia</name>
    <dbReference type="NCBI Taxonomy" id="40324"/>
    <lineage>
        <taxon>Bacteria</taxon>
        <taxon>Pseudomonadati</taxon>
        <taxon>Pseudomonadota</taxon>
        <taxon>Gammaproteobacteria</taxon>
        <taxon>Lysobacterales</taxon>
        <taxon>Lysobacteraceae</taxon>
        <taxon>Stenotrophomonas</taxon>
        <taxon>Stenotrophomonas maltophilia group</taxon>
    </lineage>
</organism>
<protein>
    <submittedName>
        <fullName evidence="1">Uncharacterized protein</fullName>
    </submittedName>
</protein>